<sequence length="106" mass="11951">MREIGVTPIYHKTRECKAKTIVNVGGAGSSKSYSIAQLLIEKLCQEKNKKIGICRKTFPALRMTALDLVMGLLKDYGIYNPNNHNKSNNTYSHNSNQIQFFSLDEV</sequence>
<evidence type="ECO:0000259" key="1">
    <source>
        <dbReference type="Pfam" id="PF04466"/>
    </source>
</evidence>
<feature type="non-terminal residue" evidence="2">
    <location>
        <position position="106"/>
    </location>
</feature>
<reference evidence="2" key="1">
    <citation type="journal article" date="2014" name="Front. Microbiol.">
        <title>High frequency of phylogenetically diverse reductive dehalogenase-homologous genes in deep subseafloor sedimentary metagenomes.</title>
        <authorList>
            <person name="Kawai M."/>
            <person name="Futagami T."/>
            <person name="Toyoda A."/>
            <person name="Takaki Y."/>
            <person name="Nishi S."/>
            <person name="Hori S."/>
            <person name="Arai W."/>
            <person name="Tsubouchi T."/>
            <person name="Morono Y."/>
            <person name="Uchiyama I."/>
            <person name="Ito T."/>
            <person name="Fujiyama A."/>
            <person name="Inagaki F."/>
            <person name="Takami H."/>
        </authorList>
    </citation>
    <scope>NUCLEOTIDE SEQUENCE</scope>
    <source>
        <strain evidence="2">Expedition CK06-06</strain>
    </source>
</reference>
<feature type="domain" description="Phage terminase large subunit N-terminal" evidence="1">
    <location>
        <begin position="18"/>
        <end position="101"/>
    </location>
</feature>
<dbReference type="Gene3D" id="3.40.50.300">
    <property type="entry name" value="P-loop containing nucleotide triphosphate hydrolases"/>
    <property type="match status" value="1"/>
</dbReference>
<dbReference type="InterPro" id="IPR027417">
    <property type="entry name" value="P-loop_NTPase"/>
</dbReference>
<protein>
    <recommendedName>
        <fullName evidence="1">Phage terminase large subunit N-terminal domain-containing protein</fullName>
    </recommendedName>
</protein>
<dbReference type="EMBL" id="BART01014118">
    <property type="protein sequence ID" value="GAG85042.1"/>
    <property type="molecule type" value="Genomic_DNA"/>
</dbReference>
<evidence type="ECO:0000313" key="2">
    <source>
        <dbReference type="EMBL" id="GAG85042.1"/>
    </source>
</evidence>
<dbReference type="AlphaFoldDB" id="X1BV79"/>
<comment type="caution">
    <text evidence="2">The sequence shown here is derived from an EMBL/GenBank/DDBJ whole genome shotgun (WGS) entry which is preliminary data.</text>
</comment>
<gene>
    <name evidence="2" type="ORF">S01H4_28403</name>
</gene>
<dbReference type="InterPro" id="IPR035412">
    <property type="entry name" value="Terminase_L_N"/>
</dbReference>
<proteinExistence type="predicted"/>
<dbReference type="Pfam" id="PF04466">
    <property type="entry name" value="Terminase_3"/>
    <property type="match status" value="1"/>
</dbReference>
<organism evidence="2">
    <name type="scientific">marine sediment metagenome</name>
    <dbReference type="NCBI Taxonomy" id="412755"/>
    <lineage>
        <taxon>unclassified sequences</taxon>
        <taxon>metagenomes</taxon>
        <taxon>ecological metagenomes</taxon>
    </lineage>
</organism>
<name>X1BV79_9ZZZZ</name>
<accession>X1BV79</accession>